<dbReference type="OrthoDB" id="442064at2"/>
<organism evidence="1 2">
    <name type="scientific">Alkalibacter saccharofermentans DSM 14828</name>
    <dbReference type="NCBI Taxonomy" id="1120975"/>
    <lineage>
        <taxon>Bacteria</taxon>
        <taxon>Bacillati</taxon>
        <taxon>Bacillota</taxon>
        <taxon>Clostridia</taxon>
        <taxon>Eubacteriales</taxon>
        <taxon>Eubacteriaceae</taxon>
        <taxon>Alkalibacter</taxon>
    </lineage>
</organism>
<proteinExistence type="predicted"/>
<reference evidence="1 2" key="1">
    <citation type="submission" date="2016-11" db="EMBL/GenBank/DDBJ databases">
        <authorList>
            <person name="Jaros S."/>
            <person name="Januszkiewicz K."/>
            <person name="Wedrychowicz H."/>
        </authorList>
    </citation>
    <scope>NUCLEOTIDE SEQUENCE [LARGE SCALE GENOMIC DNA]</scope>
    <source>
        <strain evidence="1 2">DSM 14828</strain>
    </source>
</reference>
<dbReference type="AlphaFoldDB" id="A0A1M5A7A5"/>
<evidence type="ECO:0000313" key="2">
    <source>
        <dbReference type="Proteomes" id="UP000184251"/>
    </source>
</evidence>
<dbReference type="RefSeq" id="WP_073272264.1">
    <property type="nucleotide sequence ID" value="NZ_FQTU01000027.1"/>
</dbReference>
<gene>
    <name evidence="1" type="ORF">SAMN02746064_02245</name>
</gene>
<evidence type="ECO:0000313" key="1">
    <source>
        <dbReference type="EMBL" id="SHF26159.1"/>
    </source>
</evidence>
<protein>
    <submittedName>
        <fullName evidence="1">Pentatricopeptide repeat domain-containing protein (PPR motif)</fullName>
    </submittedName>
</protein>
<dbReference type="EMBL" id="FQTU01000027">
    <property type="protein sequence ID" value="SHF26159.1"/>
    <property type="molecule type" value="Genomic_DNA"/>
</dbReference>
<keyword evidence="2" id="KW-1185">Reference proteome</keyword>
<sequence>MGNNMNKIIERFNKIKDHKPKATKKLNEIGDILASAYKIDPEAADQMWQYIVDLNVTDDKTNAKFYIAQVFNKLIDRMSSEDATTLIAMTPERVKLMVFFGYEGGTLWRCFNTLVRGFIKMGDIENAIVCTNIFFEKFGGVFSGNLEIMDIVRYAANICNELISEGEYEEEAKEYYDYLSQSENEDICNLLNLFKVVNGVSIPEDYEQLFQIALEYKCSVEYYNLLWVAKDSYSMDELKEKWVHYIDACDETDIRPYDYLSEDEDDYIQSKTHFYVELEKSSDELLECYFNRPNIHSVESAIIWDWIESEDWDRFVKYISMSVMSTSDESFNWSSVKRVLDDYMNSYFYDEWRDSTDRFGRSYKEMIKSRGKEFCNALARISAITTGCDCHESLLEWIKDFIQKQSGSLEILNEYGFEESVEERSAEMRLVDYIQDFLKSGKEIHTSHSTKYSLIWDALREEWYNNTNHNNTITINISINADKTVTSATGSSAKEENVDEELEQLYRLGLLDSVAEFYFKHCPNEYDMRKRMISACVKKGNVNRAVEMIDLMASTKNNSGYNDRNGWGRQNMLTIMYLIHEYDYTATDSWDAQGITDEIRQVVKQLVYRMMPSLPDHSREELKKDIYRIDQDRDDSDEYICQLLTDAEVYSTFPKPRGNGNAHEVNRMSDEFIHCFERLSKMKRLDIVGQIMSKFAAVKEVLKPVTYESWMSFMASGLTSEDLVAVYKNNPEIFDAWLDMNNIRTYDIFNIAERLGSSCTRDEFLSFRNRVISHRGMVEGIDMAFKSNSDNTPTQLLFEGKHATIKLDYIEFWGYNPISGATFHLLTKKKSGKLSSVRFLTFKINDVDVNNISTYTEFDDEGPKVGYNLWQNDSEDTLRIYSDFFNENEMAQINKVELQIVLMDNNANTLETSKPIILKLDMYSGEYKVI</sequence>
<dbReference type="Proteomes" id="UP000184251">
    <property type="component" value="Unassembled WGS sequence"/>
</dbReference>
<accession>A0A1M5A7A5</accession>
<name>A0A1M5A7A5_9FIRM</name>
<dbReference type="Pfam" id="PF01535">
    <property type="entry name" value="PPR"/>
    <property type="match status" value="1"/>
</dbReference>
<dbReference type="InterPro" id="IPR002885">
    <property type="entry name" value="PPR_rpt"/>
</dbReference>